<comment type="caution">
    <text evidence="1">The sequence shown here is derived from an EMBL/GenBank/DDBJ whole genome shotgun (WGS) entry which is preliminary data.</text>
</comment>
<dbReference type="SUPFAM" id="SSF56784">
    <property type="entry name" value="HAD-like"/>
    <property type="match status" value="1"/>
</dbReference>
<dbReference type="Gene3D" id="3.30.1240.10">
    <property type="match status" value="1"/>
</dbReference>
<dbReference type="SFLD" id="SFLDS00003">
    <property type="entry name" value="Haloacid_Dehalogenase"/>
    <property type="match status" value="1"/>
</dbReference>
<dbReference type="NCBIfam" id="TIGR00099">
    <property type="entry name" value="Cof-subfamily"/>
    <property type="match status" value="1"/>
</dbReference>
<dbReference type="Gene3D" id="3.40.50.1000">
    <property type="entry name" value="HAD superfamily/HAD-like"/>
    <property type="match status" value="1"/>
</dbReference>
<gene>
    <name evidence="1" type="ORF">ENL71_04785</name>
</gene>
<dbReference type="InterPro" id="IPR023214">
    <property type="entry name" value="HAD_sf"/>
</dbReference>
<dbReference type="GO" id="GO:0005829">
    <property type="term" value="C:cytosol"/>
    <property type="evidence" value="ECO:0007669"/>
    <property type="project" value="TreeGrafter"/>
</dbReference>
<dbReference type="Pfam" id="PF08282">
    <property type="entry name" value="Hydrolase_3"/>
    <property type="match status" value="1"/>
</dbReference>
<reference evidence="1" key="1">
    <citation type="journal article" date="2020" name="mSystems">
        <title>Genome- and Community-Level Interaction Insights into Carbon Utilization and Element Cycling Functions of Hydrothermarchaeota in Hydrothermal Sediment.</title>
        <authorList>
            <person name="Zhou Z."/>
            <person name="Liu Y."/>
            <person name="Xu W."/>
            <person name="Pan J."/>
            <person name="Luo Z.H."/>
            <person name="Li M."/>
        </authorList>
    </citation>
    <scope>NUCLEOTIDE SEQUENCE [LARGE SCALE GENOMIC DNA]</scope>
    <source>
        <strain evidence="1">SpSt-102</strain>
    </source>
</reference>
<sequence length="284" mass="32387">MIKLIALDIDGTLLNDAGCIPQINKEFLKIAVEKYKIEIVLCTGRGASAFKITKDLNLPCSLISANGAYVFENLDFPPIIKNYLTERQKKVLIEFLDNNHFDIDYYIVLGYDKDFHMIYKERTNHDNYFLNFVNGRKQFKPTYPAEKLLKFLEYPISHIGIVGKYEKLKEIKEILKTLETNCNIILYYASDNKEYGFLEVLSNDASKEKALLQFMNFKNISSDELISIGDNFNDVGMFKISGISVAVANAPEEVKKAAKFVTSRTNNEGAVAEAIERFIIKRDG</sequence>
<dbReference type="EMBL" id="DRUZ01000062">
    <property type="protein sequence ID" value="HHS01831.1"/>
    <property type="molecule type" value="Genomic_DNA"/>
</dbReference>
<organism evidence="1">
    <name type="scientific">Caldicellulosiruptor owensensis</name>
    <dbReference type="NCBI Taxonomy" id="55205"/>
    <lineage>
        <taxon>Bacteria</taxon>
        <taxon>Bacillati</taxon>
        <taxon>Bacillota</taxon>
        <taxon>Bacillota incertae sedis</taxon>
        <taxon>Caldicellulosiruptorales</taxon>
        <taxon>Caldicellulosiruptoraceae</taxon>
        <taxon>Caldicellulosiruptor</taxon>
    </lineage>
</organism>
<proteinExistence type="predicted"/>
<dbReference type="InterPro" id="IPR000150">
    <property type="entry name" value="Cof"/>
</dbReference>
<evidence type="ECO:0000313" key="1">
    <source>
        <dbReference type="EMBL" id="HHS01831.1"/>
    </source>
</evidence>
<dbReference type="PROSITE" id="PS01228">
    <property type="entry name" value="COF_1"/>
    <property type="match status" value="1"/>
</dbReference>
<dbReference type="GO" id="GO:0016791">
    <property type="term" value="F:phosphatase activity"/>
    <property type="evidence" value="ECO:0007669"/>
    <property type="project" value="TreeGrafter"/>
</dbReference>
<accession>A0A7C5Z0F3</accession>
<dbReference type="NCBIfam" id="TIGR01484">
    <property type="entry name" value="HAD-SF-IIB"/>
    <property type="match status" value="1"/>
</dbReference>
<dbReference type="PANTHER" id="PTHR10000:SF8">
    <property type="entry name" value="HAD SUPERFAMILY HYDROLASE-LIKE, TYPE 3"/>
    <property type="match status" value="1"/>
</dbReference>
<name>A0A7C5Z0F3_9FIRM</name>
<dbReference type="PANTHER" id="PTHR10000">
    <property type="entry name" value="PHOSPHOSERINE PHOSPHATASE"/>
    <property type="match status" value="1"/>
</dbReference>
<dbReference type="SFLD" id="SFLDG01140">
    <property type="entry name" value="C2.B:_Phosphomannomutase_and_P"/>
    <property type="match status" value="1"/>
</dbReference>
<keyword evidence="1" id="KW-0378">Hydrolase</keyword>
<dbReference type="AlphaFoldDB" id="A0A7C5Z0F3"/>
<dbReference type="GO" id="GO:0000287">
    <property type="term" value="F:magnesium ion binding"/>
    <property type="evidence" value="ECO:0007669"/>
    <property type="project" value="TreeGrafter"/>
</dbReference>
<dbReference type="InterPro" id="IPR036412">
    <property type="entry name" value="HAD-like_sf"/>
</dbReference>
<dbReference type="InterPro" id="IPR006379">
    <property type="entry name" value="HAD-SF_hydro_IIB"/>
</dbReference>
<protein>
    <submittedName>
        <fullName evidence="1">Cof-type HAD-IIB family hydrolase</fullName>
    </submittedName>
</protein>